<dbReference type="RefSeq" id="WP_008483521.1">
    <property type="nucleotide sequence ID" value="NZ_AMRI01000006.1"/>
</dbReference>
<evidence type="ECO:0000313" key="1">
    <source>
        <dbReference type="EMBL" id="EKE75935.1"/>
    </source>
</evidence>
<dbReference type="Proteomes" id="UP000006755">
    <property type="component" value="Unassembled WGS sequence"/>
</dbReference>
<dbReference type="OrthoDB" id="5600572at2"/>
<evidence type="ECO:0000313" key="2">
    <source>
        <dbReference type="Proteomes" id="UP000006755"/>
    </source>
</evidence>
<dbReference type="Pfam" id="PF18918">
    <property type="entry name" value="DUF5669"/>
    <property type="match status" value="1"/>
</dbReference>
<organism evidence="1 2">
    <name type="scientific">Gallaecimonas xiamenensis 3-C-1</name>
    <dbReference type="NCBI Taxonomy" id="745411"/>
    <lineage>
        <taxon>Bacteria</taxon>
        <taxon>Pseudomonadati</taxon>
        <taxon>Pseudomonadota</taxon>
        <taxon>Gammaproteobacteria</taxon>
        <taxon>Enterobacterales</taxon>
        <taxon>Gallaecimonadaceae</taxon>
        <taxon>Gallaecimonas</taxon>
    </lineage>
</organism>
<keyword evidence="2" id="KW-1185">Reference proteome</keyword>
<accession>K2KEZ2</accession>
<gene>
    <name evidence="1" type="ORF">B3C1_05732</name>
</gene>
<evidence type="ECO:0008006" key="3">
    <source>
        <dbReference type="Google" id="ProtNLM"/>
    </source>
</evidence>
<comment type="caution">
    <text evidence="1">The sequence shown here is derived from an EMBL/GenBank/DDBJ whole genome shotgun (WGS) entry which is preliminary data.</text>
</comment>
<name>K2KEZ2_9GAMM</name>
<sequence length="82" mass="8739">MALSQALLDEIGLLSRFSLQSVQTGLKIHHDAAPALVAAAERLYQKGLVSQPDGGYLTELGRETAEHIQLALTILTSEPALS</sequence>
<dbReference type="eggNOG" id="ENOG50330CB">
    <property type="taxonomic scope" value="Bacteria"/>
</dbReference>
<reference evidence="1 2" key="1">
    <citation type="journal article" date="2012" name="J. Bacteriol.">
        <title>Genome Sequence of Gallaecimonas xiamenensis Type Strain 3-C-1.</title>
        <authorList>
            <person name="Lai Q."/>
            <person name="Wang L."/>
            <person name="Wang W."/>
            <person name="Shao Z."/>
        </authorList>
    </citation>
    <scope>NUCLEOTIDE SEQUENCE [LARGE SCALE GENOMIC DNA]</scope>
    <source>
        <strain evidence="1 2">3-C-1</strain>
    </source>
</reference>
<dbReference type="EMBL" id="AMRI01000006">
    <property type="protein sequence ID" value="EKE75935.1"/>
    <property type="molecule type" value="Genomic_DNA"/>
</dbReference>
<dbReference type="InterPro" id="IPR013468">
    <property type="entry name" value="CHP02647"/>
</dbReference>
<dbReference type="AlphaFoldDB" id="K2KEZ2"/>
<protein>
    <recommendedName>
        <fullName evidence="3">TIGR02647 family protein</fullName>
    </recommendedName>
</protein>
<dbReference type="NCBIfam" id="TIGR02647">
    <property type="entry name" value="DNA"/>
    <property type="match status" value="1"/>
</dbReference>
<proteinExistence type="predicted"/>
<dbReference type="STRING" id="745411.B3C1_05732"/>